<feature type="binding site" description="covalent" evidence="14">
    <location>
        <position position="170"/>
    </location>
    <ligand>
        <name>heme</name>
        <dbReference type="ChEBI" id="CHEBI:30413"/>
        <label>4</label>
    </ligand>
</feature>
<feature type="binding site" description="covalent" evidence="14">
    <location>
        <position position="141"/>
    </location>
    <ligand>
        <name>heme</name>
        <dbReference type="ChEBI" id="CHEBI:30413"/>
        <label>3</label>
    </ligand>
</feature>
<feature type="binding site" description="covalent" evidence="14">
    <location>
        <position position="329"/>
    </location>
    <ligand>
        <name>heme</name>
        <dbReference type="ChEBI" id="CHEBI:30413"/>
        <label>5</label>
    </ligand>
</feature>
<evidence type="ECO:0000256" key="15">
    <source>
        <dbReference type="PIRSR" id="PIRSR000014-2"/>
    </source>
</evidence>
<keyword evidence="3 13" id="KW-0813">Transport</keyword>
<dbReference type="GO" id="GO:0005886">
    <property type="term" value="C:plasma membrane"/>
    <property type="evidence" value="ECO:0007669"/>
    <property type="project" value="UniProtKB-SubCell"/>
</dbReference>
<comment type="PTM">
    <text evidence="14">Binds 5 heme groups per subunit.</text>
</comment>
<dbReference type="PANTHER" id="PTHR30333:SF2">
    <property type="entry name" value="CYTOCHROME C-TYPE PROTEIN TORC"/>
    <property type="match status" value="1"/>
</dbReference>
<feature type="binding site" description="axial binding residue" evidence="15">
    <location>
        <position position="52"/>
    </location>
    <ligand>
        <name>heme</name>
        <dbReference type="ChEBI" id="CHEBI:30413"/>
        <label>1</label>
    </ligand>
    <ligandPart>
        <name>Fe</name>
        <dbReference type="ChEBI" id="CHEBI:18248"/>
    </ligandPart>
</feature>
<name>A0A789RAL6_ECOLX</name>
<keyword evidence="11 13" id="KW-0408">Iron</keyword>
<evidence type="ECO:0000313" key="16">
    <source>
        <dbReference type="EMBL" id="HAG5768970.1"/>
    </source>
</evidence>
<gene>
    <name evidence="16" type="primary">torC</name>
    <name evidence="16" type="ORF">GGB84_000554</name>
</gene>
<evidence type="ECO:0000256" key="8">
    <source>
        <dbReference type="ARBA" id="ARBA00022723"/>
    </source>
</evidence>
<dbReference type="GO" id="GO:0009276">
    <property type="term" value="C:Gram-negative-bacterium-type cell wall"/>
    <property type="evidence" value="ECO:0007669"/>
    <property type="project" value="UniProtKB-UniRule"/>
</dbReference>
<dbReference type="SUPFAM" id="SSF48695">
    <property type="entry name" value="Multiheme cytochromes"/>
    <property type="match status" value="1"/>
</dbReference>
<organism evidence="16">
    <name type="scientific">Escherichia coli</name>
    <dbReference type="NCBI Taxonomy" id="562"/>
    <lineage>
        <taxon>Bacteria</taxon>
        <taxon>Pseudomonadati</taxon>
        <taxon>Pseudomonadota</taxon>
        <taxon>Gammaproteobacteria</taxon>
        <taxon>Enterobacterales</taxon>
        <taxon>Enterobacteriaceae</taxon>
        <taxon>Escherichia</taxon>
    </lineage>
</organism>
<dbReference type="GO" id="GO:0009055">
    <property type="term" value="F:electron transfer activity"/>
    <property type="evidence" value="ECO:0007669"/>
    <property type="project" value="UniProtKB-UniRule"/>
</dbReference>
<dbReference type="PIRSF" id="PIRSF000014">
    <property type="entry name" value="4_hem_cytch_TorC"/>
    <property type="match status" value="1"/>
</dbReference>
<reference evidence="16" key="1">
    <citation type="journal article" date="2018" name="Genome Biol.">
        <title>SKESA: strategic k-mer extension for scrupulous assemblies.</title>
        <authorList>
            <person name="Souvorov A."/>
            <person name="Agarwala R."/>
            <person name="Lipman D.J."/>
        </authorList>
    </citation>
    <scope>NUCLEOTIDE SEQUENCE [LARGE SCALE GENOMIC DNA]</scope>
    <source>
        <strain evidence="16">1839</strain>
    </source>
</reference>
<keyword evidence="7" id="KW-0812">Transmembrane</keyword>
<protein>
    <recommendedName>
        <fullName evidence="13">Cytochrome c-type protein</fullName>
    </recommendedName>
</protein>
<feature type="binding site" description="axial binding residue" evidence="15">
    <location>
        <position position="333"/>
    </location>
    <ligand>
        <name>heme</name>
        <dbReference type="ChEBI" id="CHEBI:30413"/>
        <label>5</label>
    </ligand>
    <ligandPart>
        <name>Fe</name>
        <dbReference type="ChEBI" id="CHEBI:18248"/>
    </ligandPart>
</feature>
<evidence type="ECO:0000256" key="9">
    <source>
        <dbReference type="ARBA" id="ARBA00022982"/>
    </source>
</evidence>
<feature type="binding site" description="axial binding residue" evidence="15">
    <location>
        <position position="81"/>
    </location>
    <ligand>
        <name>heme</name>
        <dbReference type="ChEBI" id="CHEBI:30413"/>
        <label>2</label>
    </ligand>
    <ligandPart>
        <name>Fe</name>
        <dbReference type="ChEBI" id="CHEBI:18248"/>
    </ligandPart>
</feature>
<dbReference type="Pfam" id="PF03264">
    <property type="entry name" value="Cytochrom_NNT"/>
    <property type="match status" value="1"/>
</dbReference>
<accession>A0A789RAL6</accession>
<evidence type="ECO:0000256" key="1">
    <source>
        <dbReference type="ARBA" id="ARBA00004249"/>
    </source>
</evidence>
<evidence type="ECO:0000256" key="11">
    <source>
        <dbReference type="ARBA" id="ARBA00023004"/>
    </source>
</evidence>
<dbReference type="GO" id="GO:0009061">
    <property type="term" value="P:anaerobic respiration"/>
    <property type="evidence" value="ECO:0007669"/>
    <property type="project" value="TreeGrafter"/>
</dbReference>
<dbReference type="InterPro" id="IPR036280">
    <property type="entry name" value="Multihaem_cyt_sf"/>
</dbReference>
<dbReference type="AlphaFoldDB" id="A0A789RAL6"/>
<dbReference type="InterPro" id="IPR009154">
    <property type="entry name" value="Membr-bd_4haem_cyt_TorC"/>
</dbReference>
<feature type="binding site" description="covalent" evidence="14">
    <location>
        <position position="48"/>
    </location>
    <ligand>
        <name>heme</name>
        <dbReference type="ChEBI" id="CHEBI:30413"/>
        <label>1</label>
    </ligand>
</feature>
<dbReference type="InterPro" id="IPR038266">
    <property type="entry name" value="NapC/NirT_cytc_sf"/>
</dbReference>
<sequence length="389" mass="43385">MRRLWSAQRRPSARWSVLALVLMGIVIGIALIVLPHFGIKATSSTEFCVSCHSMTPVYEEYKKSAHFQNASGVRAECHDCHVPSDLPGMLKRKLEASNEVYQTVIGHSIDTPEKFNAKRAELAEREWARMKENNSATCRSCHNYDAMDHAKQHPEAARQMAAAAKDNQTCIDCHKGIAHQLPDISSGSRKQFEELRASARDDKDILYSIDIKPLYAAKDDKEATGSLLPASEVKVLKRDGDWLQVAIIGWTESAGTQRVLTELPGKRIFVASIRGNIQQQAKMLEKTTVADTKTEWSKMQATAWLKKGDMVDDIKPIWAYGDTLYSSACKQCHGASATTHYDANGWIGQINGMIGFTSLDKREERTMLKYLQMHASDTAGKSHSDKEGK</sequence>
<evidence type="ECO:0000256" key="13">
    <source>
        <dbReference type="PIRNR" id="PIRNR000014"/>
    </source>
</evidence>
<dbReference type="InterPro" id="IPR051174">
    <property type="entry name" value="Cytochrome_c-type_ET"/>
</dbReference>
<feature type="binding site" description="covalent" evidence="14">
    <location>
        <position position="77"/>
    </location>
    <ligand>
        <name>heme</name>
        <dbReference type="ChEBI" id="CHEBI:30413"/>
        <label>2</label>
    </ligand>
</feature>
<dbReference type="NCBIfam" id="NF011606">
    <property type="entry name" value="PRK15032.1"/>
    <property type="match status" value="1"/>
</dbReference>
<reference evidence="16" key="2">
    <citation type="submission" date="2020-02" db="EMBL/GenBank/DDBJ databases">
        <authorList>
            <consortium name="NCBI Pathogen Detection Project"/>
        </authorList>
    </citation>
    <scope>NUCLEOTIDE SEQUENCE</scope>
    <source>
        <strain evidence="16">1839</strain>
    </source>
</reference>
<feature type="binding site" description="covalent" evidence="14">
    <location>
        <position position="51"/>
    </location>
    <ligand>
        <name>heme</name>
        <dbReference type="ChEBI" id="CHEBI:30413"/>
        <label>1</label>
    </ligand>
</feature>
<dbReference type="NCBIfam" id="TIGR02162">
    <property type="entry name" value="torC"/>
    <property type="match status" value="1"/>
</dbReference>
<dbReference type="Gene3D" id="1.10.3820.10">
    <property type="entry name" value="Di-heme elbow motif domain"/>
    <property type="match status" value="1"/>
</dbReference>
<feature type="binding site" description="axial binding residue" evidence="15">
    <location>
        <position position="142"/>
    </location>
    <ligand>
        <name>heme</name>
        <dbReference type="ChEBI" id="CHEBI:30413"/>
        <label>3</label>
    </ligand>
    <ligandPart>
        <name>Fe</name>
        <dbReference type="ChEBI" id="CHEBI:18248"/>
    </ligandPart>
</feature>
<evidence type="ECO:0000256" key="10">
    <source>
        <dbReference type="ARBA" id="ARBA00022989"/>
    </source>
</evidence>
<evidence type="ECO:0000256" key="14">
    <source>
        <dbReference type="PIRSR" id="PIRSR000014-1"/>
    </source>
</evidence>
<evidence type="ECO:0000256" key="6">
    <source>
        <dbReference type="ARBA" id="ARBA00022617"/>
    </source>
</evidence>
<keyword evidence="10" id="KW-1133">Transmembrane helix</keyword>
<dbReference type="GO" id="GO:0005506">
    <property type="term" value="F:iron ion binding"/>
    <property type="evidence" value="ECO:0007669"/>
    <property type="project" value="UniProtKB-UniRule"/>
</dbReference>
<keyword evidence="9 13" id="KW-0249">Electron transport</keyword>
<keyword evidence="4 13" id="KW-1003">Cell membrane</keyword>
<evidence type="ECO:0000256" key="4">
    <source>
        <dbReference type="ARBA" id="ARBA00022475"/>
    </source>
</evidence>
<dbReference type="EMBL" id="DAAYTU010000002">
    <property type="protein sequence ID" value="HAG5768970.1"/>
    <property type="molecule type" value="Genomic_DNA"/>
</dbReference>
<keyword evidence="8 13" id="KW-0479">Metal-binding</keyword>
<feature type="binding site" description="covalent" evidence="14">
    <location>
        <position position="80"/>
    </location>
    <ligand>
        <name>heme</name>
        <dbReference type="ChEBI" id="CHEBI:30413"/>
        <label>2</label>
    </ligand>
</feature>
<evidence type="ECO:0000256" key="7">
    <source>
        <dbReference type="ARBA" id="ARBA00022692"/>
    </source>
</evidence>
<comment type="caution">
    <text evidence="16">The sequence shown here is derived from an EMBL/GenBank/DDBJ whole genome shotgun (WGS) entry which is preliminary data.</text>
</comment>
<feature type="binding site" description="axial binding residue" evidence="15">
    <location>
        <position position="174"/>
    </location>
    <ligand>
        <name>heme</name>
        <dbReference type="ChEBI" id="CHEBI:30413"/>
        <label>4</label>
    </ligand>
    <ligandPart>
        <name>Fe</name>
        <dbReference type="ChEBI" id="CHEBI:18248"/>
    </ligandPart>
</feature>
<evidence type="ECO:0000256" key="5">
    <source>
        <dbReference type="ARBA" id="ARBA00022519"/>
    </source>
</evidence>
<proteinExistence type="inferred from homology"/>
<dbReference type="GO" id="GO:0020037">
    <property type="term" value="F:heme binding"/>
    <property type="evidence" value="ECO:0007669"/>
    <property type="project" value="UniProtKB-UniRule"/>
</dbReference>
<evidence type="ECO:0000256" key="3">
    <source>
        <dbReference type="ARBA" id="ARBA00022448"/>
    </source>
</evidence>
<feature type="binding site" description="covalent" evidence="14">
    <location>
        <position position="173"/>
    </location>
    <ligand>
        <name>heme</name>
        <dbReference type="ChEBI" id="CHEBI:30413"/>
        <label>4</label>
    </ligand>
</feature>
<keyword evidence="12 13" id="KW-0472">Membrane</keyword>
<comment type="subcellular location">
    <subcellularLocation>
        <location evidence="1">Cell inner membrane</location>
        <topology evidence="1">Single-pass type II membrane protein</topology>
    </subcellularLocation>
</comment>
<dbReference type="PANTHER" id="PTHR30333">
    <property type="entry name" value="CYTOCHROME C-TYPE PROTEIN"/>
    <property type="match status" value="1"/>
</dbReference>
<keyword evidence="6 13" id="KW-0349">Heme</keyword>
<evidence type="ECO:0000256" key="12">
    <source>
        <dbReference type="ARBA" id="ARBA00023136"/>
    </source>
</evidence>
<evidence type="ECO:0000256" key="2">
    <source>
        <dbReference type="ARBA" id="ARBA00006417"/>
    </source>
</evidence>
<keyword evidence="5 13" id="KW-0997">Cell inner membrane</keyword>
<feature type="binding site" description="covalent" evidence="14">
    <location>
        <position position="138"/>
    </location>
    <ligand>
        <name>heme</name>
        <dbReference type="ChEBI" id="CHEBI:30413"/>
        <label>3</label>
    </ligand>
</feature>
<comment type="similarity">
    <text evidence="2 13">Belongs to the TorC/TorY family.</text>
</comment>
<dbReference type="InterPro" id="IPR005126">
    <property type="entry name" value="NapC/NirT_cyt_c_N"/>
</dbReference>
<dbReference type="FunFam" id="1.10.3820.10:FF:000001">
    <property type="entry name" value="Cytochrome c-type protein"/>
    <property type="match status" value="1"/>
</dbReference>
<feature type="binding site" description="covalent" evidence="14">
    <location>
        <position position="332"/>
    </location>
    <ligand>
        <name>heme</name>
        <dbReference type="ChEBI" id="CHEBI:30413"/>
        <label>5</label>
    </ligand>
</feature>